<evidence type="ECO:0000256" key="1">
    <source>
        <dbReference type="SAM" id="MobiDB-lite"/>
    </source>
</evidence>
<protein>
    <submittedName>
        <fullName evidence="2">Uncharacterized protein</fullName>
    </submittedName>
</protein>
<feature type="compositionally biased region" description="Pro residues" evidence="1">
    <location>
        <begin position="60"/>
        <end position="74"/>
    </location>
</feature>
<accession>A0AAW2U5B4</accession>
<evidence type="ECO:0000313" key="2">
    <source>
        <dbReference type="EMBL" id="KAL0412139.1"/>
    </source>
</evidence>
<organism evidence="2">
    <name type="scientific">Sesamum latifolium</name>
    <dbReference type="NCBI Taxonomy" id="2727402"/>
    <lineage>
        <taxon>Eukaryota</taxon>
        <taxon>Viridiplantae</taxon>
        <taxon>Streptophyta</taxon>
        <taxon>Embryophyta</taxon>
        <taxon>Tracheophyta</taxon>
        <taxon>Spermatophyta</taxon>
        <taxon>Magnoliopsida</taxon>
        <taxon>eudicotyledons</taxon>
        <taxon>Gunneridae</taxon>
        <taxon>Pentapetalae</taxon>
        <taxon>asterids</taxon>
        <taxon>lamiids</taxon>
        <taxon>Lamiales</taxon>
        <taxon>Pedaliaceae</taxon>
        <taxon>Sesamum</taxon>
    </lineage>
</organism>
<sequence length="74" mass="7712">MQTRSRASDVHGVDTAQEAQVNGVGQAPPREQSPPRGIAPPPQEQAPLNGEVLTPREQAPLPPHGESPPQGAPP</sequence>
<dbReference type="AlphaFoldDB" id="A0AAW2U5B4"/>
<feature type="region of interest" description="Disordered" evidence="1">
    <location>
        <begin position="1"/>
        <end position="74"/>
    </location>
</feature>
<name>A0AAW2U5B4_9LAMI</name>
<feature type="compositionally biased region" description="Basic and acidic residues" evidence="1">
    <location>
        <begin position="1"/>
        <end position="12"/>
    </location>
</feature>
<reference evidence="2" key="1">
    <citation type="submission" date="2020-06" db="EMBL/GenBank/DDBJ databases">
        <authorList>
            <person name="Li T."/>
            <person name="Hu X."/>
            <person name="Zhang T."/>
            <person name="Song X."/>
            <person name="Zhang H."/>
            <person name="Dai N."/>
            <person name="Sheng W."/>
            <person name="Hou X."/>
            <person name="Wei L."/>
        </authorList>
    </citation>
    <scope>NUCLEOTIDE SEQUENCE</scope>
    <source>
        <strain evidence="2">KEN1</strain>
        <tissue evidence="2">Leaf</tissue>
    </source>
</reference>
<dbReference type="EMBL" id="JACGWN010000013">
    <property type="protein sequence ID" value="KAL0412139.1"/>
    <property type="molecule type" value="Genomic_DNA"/>
</dbReference>
<reference evidence="2" key="2">
    <citation type="journal article" date="2024" name="Plant">
        <title>Genomic evolution and insights into agronomic trait innovations of Sesamum species.</title>
        <authorList>
            <person name="Miao H."/>
            <person name="Wang L."/>
            <person name="Qu L."/>
            <person name="Liu H."/>
            <person name="Sun Y."/>
            <person name="Le M."/>
            <person name="Wang Q."/>
            <person name="Wei S."/>
            <person name="Zheng Y."/>
            <person name="Lin W."/>
            <person name="Duan Y."/>
            <person name="Cao H."/>
            <person name="Xiong S."/>
            <person name="Wang X."/>
            <person name="Wei L."/>
            <person name="Li C."/>
            <person name="Ma Q."/>
            <person name="Ju M."/>
            <person name="Zhao R."/>
            <person name="Li G."/>
            <person name="Mu C."/>
            <person name="Tian Q."/>
            <person name="Mei H."/>
            <person name="Zhang T."/>
            <person name="Gao T."/>
            <person name="Zhang H."/>
        </authorList>
    </citation>
    <scope>NUCLEOTIDE SEQUENCE</scope>
    <source>
        <strain evidence="2">KEN1</strain>
    </source>
</reference>
<comment type="caution">
    <text evidence="2">The sequence shown here is derived from an EMBL/GenBank/DDBJ whole genome shotgun (WGS) entry which is preliminary data.</text>
</comment>
<proteinExistence type="predicted"/>
<gene>
    <name evidence="2" type="ORF">Slati_3803600</name>
</gene>